<comment type="subunit">
    <text evidence="4">Monomer.</text>
</comment>
<dbReference type="GO" id="GO:0006284">
    <property type="term" value="P:base-excision repair"/>
    <property type="evidence" value="ECO:0007669"/>
    <property type="project" value="InterPro"/>
</dbReference>
<dbReference type="FunFam" id="1.10.8.50:FF:000003">
    <property type="entry name" value="Formamidopyrimidine-DNA glycosylase"/>
    <property type="match status" value="1"/>
</dbReference>
<proteinExistence type="inferred from homology"/>
<keyword evidence="13" id="KW-0511">Multifunctional enzyme</keyword>
<dbReference type="Gene3D" id="1.10.8.50">
    <property type="match status" value="1"/>
</dbReference>
<sequence length="287" mass="34015">MPELPEVEIVKQSLDKNIKFKKIKKVIVRNRNLRLKIPKNFETLLKNKNVEKISRFSKYIILHLSGGLFCIIHLGMSGTIHLVKKYKKNKFTNLSFYQSPILPNKHNHVEIQFENFTIIYNDPRRFGFFELVKKKEKFSRRFNHFGPEPFSKLFNLNYIENYFKYKKKDIKSFLLDQKFVSGIGNIYASEILFLCKVNPQKKAQKLTKTECKKIIYFSRLVLKKAIKYGGSSIRNFKNISGSDGSFQKEFKVYQREHLNCLNYNCLGKIKKKMISKRSTFFCNKCQI</sequence>
<evidence type="ECO:0000313" key="19">
    <source>
        <dbReference type="EMBL" id="SVA19609.1"/>
    </source>
</evidence>
<keyword evidence="5" id="KW-0479">Metal-binding</keyword>
<dbReference type="NCBIfam" id="TIGR00577">
    <property type="entry name" value="fpg"/>
    <property type="match status" value="1"/>
</dbReference>
<evidence type="ECO:0000256" key="10">
    <source>
        <dbReference type="ARBA" id="ARBA00023125"/>
    </source>
</evidence>
<evidence type="ECO:0000256" key="2">
    <source>
        <dbReference type="ARBA" id="ARBA00001947"/>
    </source>
</evidence>
<dbReference type="InterPro" id="IPR000214">
    <property type="entry name" value="Znf_DNA_glyclase/AP_lyase"/>
</dbReference>
<dbReference type="NCBIfam" id="NF002211">
    <property type="entry name" value="PRK01103.1"/>
    <property type="match status" value="1"/>
</dbReference>
<feature type="domain" description="Formamidopyrimidine-DNA glycosylase catalytic" evidence="18">
    <location>
        <begin position="2"/>
        <end position="127"/>
    </location>
</feature>
<keyword evidence="9" id="KW-0862">Zinc</keyword>
<evidence type="ECO:0000256" key="8">
    <source>
        <dbReference type="ARBA" id="ARBA00022801"/>
    </source>
</evidence>
<keyword evidence="16" id="KW-1133">Transmembrane helix</keyword>
<evidence type="ECO:0000256" key="5">
    <source>
        <dbReference type="ARBA" id="ARBA00022723"/>
    </source>
</evidence>
<dbReference type="Gene3D" id="3.20.190.10">
    <property type="entry name" value="MutM-like, N-terminal"/>
    <property type="match status" value="1"/>
</dbReference>
<evidence type="ECO:0000259" key="17">
    <source>
        <dbReference type="PROSITE" id="PS51066"/>
    </source>
</evidence>
<keyword evidence="16" id="KW-0472">Membrane</keyword>
<evidence type="ECO:0000256" key="11">
    <source>
        <dbReference type="ARBA" id="ARBA00023204"/>
    </source>
</evidence>
<feature type="domain" description="FPG-type" evidence="17">
    <location>
        <begin position="251"/>
        <end position="287"/>
    </location>
</feature>
<keyword evidence="8" id="KW-0378">Hydrolase</keyword>
<evidence type="ECO:0000256" key="15">
    <source>
        <dbReference type="ARBA" id="ARBA00044632"/>
    </source>
</evidence>
<dbReference type="InterPro" id="IPR020629">
    <property type="entry name" value="FPG_Glyclase"/>
</dbReference>
<keyword evidence="7" id="KW-0863">Zinc-finger</keyword>
<evidence type="ECO:0000259" key="18">
    <source>
        <dbReference type="PROSITE" id="PS51068"/>
    </source>
</evidence>
<evidence type="ECO:0000256" key="7">
    <source>
        <dbReference type="ARBA" id="ARBA00022771"/>
    </source>
</evidence>
<dbReference type="PROSITE" id="PS51068">
    <property type="entry name" value="FPG_CAT"/>
    <property type="match status" value="1"/>
</dbReference>
<keyword evidence="12" id="KW-0456">Lyase</keyword>
<keyword evidence="10" id="KW-0238">DNA-binding</keyword>
<dbReference type="Pfam" id="PF06831">
    <property type="entry name" value="H2TH"/>
    <property type="match status" value="1"/>
</dbReference>
<dbReference type="AlphaFoldDB" id="A0A381TUT9"/>
<evidence type="ECO:0008006" key="20">
    <source>
        <dbReference type="Google" id="ProtNLM"/>
    </source>
</evidence>
<dbReference type="GO" id="GO:0034039">
    <property type="term" value="F:8-oxo-7,8-dihydroguanine DNA N-glycosylase activity"/>
    <property type="evidence" value="ECO:0007669"/>
    <property type="project" value="TreeGrafter"/>
</dbReference>
<dbReference type="InterPro" id="IPR010979">
    <property type="entry name" value="Ribosomal_uS13-like_H2TH"/>
</dbReference>
<dbReference type="InterPro" id="IPR035937">
    <property type="entry name" value="FPG_N"/>
</dbReference>
<accession>A0A381TUT9</accession>
<reference evidence="19" key="1">
    <citation type="submission" date="2018-05" db="EMBL/GenBank/DDBJ databases">
        <authorList>
            <person name="Lanie J.A."/>
            <person name="Ng W.-L."/>
            <person name="Kazmierczak K.M."/>
            <person name="Andrzejewski T.M."/>
            <person name="Davidsen T.M."/>
            <person name="Wayne K.J."/>
            <person name="Tettelin H."/>
            <person name="Glass J.I."/>
            <person name="Rusch D."/>
            <person name="Podicherti R."/>
            <person name="Tsui H.-C.T."/>
            <person name="Winkler M.E."/>
        </authorList>
    </citation>
    <scope>NUCLEOTIDE SEQUENCE</scope>
</reference>
<dbReference type="InterPro" id="IPR012319">
    <property type="entry name" value="FPG_cat"/>
</dbReference>
<comment type="similarity">
    <text evidence="3">Belongs to the FPG family.</text>
</comment>
<keyword evidence="16" id="KW-0812">Transmembrane</keyword>
<dbReference type="EMBL" id="UINC01005177">
    <property type="protein sequence ID" value="SVA19609.1"/>
    <property type="molecule type" value="Genomic_DNA"/>
</dbReference>
<dbReference type="SMART" id="SM00898">
    <property type="entry name" value="Fapy_DNA_glyco"/>
    <property type="match status" value="1"/>
</dbReference>
<keyword evidence="11" id="KW-0234">DNA repair</keyword>
<evidence type="ECO:0000256" key="13">
    <source>
        <dbReference type="ARBA" id="ARBA00023268"/>
    </source>
</evidence>
<gene>
    <name evidence="19" type="ORF">METZ01_LOCUS72463</name>
</gene>
<keyword evidence="14" id="KW-0326">Glycosidase</keyword>
<evidence type="ECO:0000256" key="16">
    <source>
        <dbReference type="SAM" id="Phobius"/>
    </source>
</evidence>
<evidence type="ECO:0000256" key="3">
    <source>
        <dbReference type="ARBA" id="ARBA00009409"/>
    </source>
</evidence>
<keyword evidence="6" id="KW-0227">DNA damage</keyword>
<comment type="cofactor">
    <cofactor evidence="2">
        <name>Zn(2+)</name>
        <dbReference type="ChEBI" id="CHEBI:29105"/>
    </cofactor>
</comment>
<evidence type="ECO:0000256" key="1">
    <source>
        <dbReference type="ARBA" id="ARBA00001668"/>
    </source>
</evidence>
<dbReference type="GO" id="GO:0003684">
    <property type="term" value="F:damaged DNA binding"/>
    <property type="evidence" value="ECO:0007669"/>
    <property type="project" value="InterPro"/>
</dbReference>
<name>A0A381TUT9_9ZZZZ</name>
<comment type="catalytic activity">
    <reaction evidence="15">
        <text>2'-deoxyribonucleotide-(2'-deoxyribose 5'-phosphate)-2'-deoxyribonucleotide-DNA = a 3'-end 2'-deoxyribonucleotide-(2,3-dehydro-2,3-deoxyribose 5'-phosphate)-DNA + a 5'-end 5'-phospho-2'-deoxyribonucleoside-DNA + H(+)</text>
        <dbReference type="Rhea" id="RHEA:66592"/>
        <dbReference type="Rhea" id="RHEA-COMP:13180"/>
        <dbReference type="Rhea" id="RHEA-COMP:16897"/>
        <dbReference type="Rhea" id="RHEA-COMP:17067"/>
        <dbReference type="ChEBI" id="CHEBI:15378"/>
        <dbReference type="ChEBI" id="CHEBI:136412"/>
        <dbReference type="ChEBI" id="CHEBI:157695"/>
        <dbReference type="ChEBI" id="CHEBI:167181"/>
        <dbReference type="EC" id="4.2.99.18"/>
    </reaction>
</comment>
<evidence type="ECO:0000256" key="14">
    <source>
        <dbReference type="ARBA" id="ARBA00023295"/>
    </source>
</evidence>
<protein>
    <recommendedName>
        <fullName evidence="20">Formamidopyrimidine-DNA glycosylase catalytic domain-containing protein</fullName>
    </recommendedName>
</protein>
<dbReference type="SUPFAM" id="SSF57716">
    <property type="entry name" value="Glucocorticoid receptor-like (DNA-binding domain)"/>
    <property type="match status" value="1"/>
</dbReference>
<dbReference type="PANTHER" id="PTHR22993">
    <property type="entry name" value="FORMAMIDOPYRIMIDINE-DNA GLYCOSYLASE"/>
    <property type="match status" value="1"/>
</dbReference>
<evidence type="ECO:0000256" key="4">
    <source>
        <dbReference type="ARBA" id="ARBA00011245"/>
    </source>
</evidence>
<evidence type="ECO:0000256" key="9">
    <source>
        <dbReference type="ARBA" id="ARBA00022833"/>
    </source>
</evidence>
<dbReference type="CDD" id="cd08966">
    <property type="entry name" value="EcFpg-like_N"/>
    <property type="match status" value="1"/>
</dbReference>
<dbReference type="SMART" id="SM01232">
    <property type="entry name" value="H2TH"/>
    <property type="match status" value="1"/>
</dbReference>
<evidence type="ECO:0000256" key="6">
    <source>
        <dbReference type="ARBA" id="ARBA00022763"/>
    </source>
</evidence>
<feature type="transmembrane region" description="Helical" evidence="16">
    <location>
        <begin position="60"/>
        <end position="83"/>
    </location>
</feature>
<organism evidence="19">
    <name type="scientific">marine metagenome</name>
    <dbReference type="NCBI Taxonomy" id="408172"/>
    <lineage>
        <taxon>unclassified sequences</taxon>
        <taxon>metagenomes</taxon>
        <taxon>ecological metagenomes</taxon>
    </lineage>
</organism>
<dbReference type="PROSITE" id="PS51066">
    <property type="entry name" value="ZF_FPG_2"/>
    <property type="match status" value="1"/>
</dbReference>
<evidence type="ECO:0000256" key="12">
    <source>
        <dbReference type="ARBA" id="ARBA00023239"/>
    </source>
</evidence>
<dbReference type="SUPFAM" id="SSF46946">
    <property type="entry name" value="S13-like H2TH domain"/>
    <property type="match status" value="1"/>
</dbReference>
<dbReference type="SUPFAM" id="SSF81624">
    <property type="entry name" value="N-terminal domain of MutM-like DNA repair proteins"/>
    <property type="match status" value="1"/>
</dbReference>
<dbReference type="InterPro" id="IPR015886">
    <property type="entry name" value="H2TH_FPG"/>
</dbReference>
<comment type="catalytic activity">
    <reaction evidence="1">
        <text>Hydrolysis of DNA containing ring-opened 7-methylguanine residues, releasing 2,6-diamino-4-hydroxy-5-(N-methyl)formamidopyrimidine.</text>
        <dbReference type="EC" id="3.2.2.23"/>
    </reaction>
</comment>
<dbReference type="GO" id="GO:0008270">
    <property type="term" value="F:zinc ion binding"/>
    <property type="evidence" value="ECO:0007669"/>
    <property type="project" value="UniProtKB-KW"/>
</dbReference>
<dbReference type="PANTHER" id="PTHR22993:SF9">
    <property type="entry name" value="FORMAMIDOPYRIMIDINE-DNA GLYCOSYLASE"/>
    <property type="match status" value="1"/>
</dbReference>
<dbReference type="GO" id="GO:0140078">
    <property type="term" value="F:class I DNA-(apurinic or apyrimidinic site) endonuclease activity"/>
    <property type="evidence" value="ECO:0007669"/>
    <property type="project" value="UniProtKB-EC"/>
</dbReference>
<dbReference type="Pfam" id="PF01149">
    <property type="entry name" value="Fapy_DNA_glyco"/>
    <property type="match status" value="1"/>
</dbReference>